<accession>A0AA88H1N4</accession>
<evidence type="ECO:0000313" key="2">
    <source>
        <dbReference type="Proteomes" id="UP001187531"/>
    </source>
</evidence>
<reference evidence="1" key="1">
    <citation type="submission" date="2023-07" db="EMBL/GenBank/DDBJ databases">
        <title>Chromosome-level genome assembly of Artemia franciscana.</title>
        <authorList>
            <person name="Jo E."/>
        </authorList>
    </citation>
    <scope>NUCLEOTIDE SEQUENCE</scope>
    <source>
        <tissue evidence="1">Whole body</tissue>
    </source>
</reference>
<dbReference type="AlphaFoldDB" id="A0AA88H1N4"/>
<sequence>MVMSLDKADVKADAKLVPQKLSIAACYTPTNKVAEIENDDSYEKLKSVVATIPRHNITSVVGDLNVKVGSCHKYYPKVMGQHGMGDMNENALLMDFTLNSNFVIGRTLFQYKTIYEHTDFTRWPYA</sequence>
<dbReference type="InterPro" id="IPR036691">
    <property type="entry name" value="Endo/exonu/phosph_ase_sf"/>
</dbReference>
<organism evidence="1 2">
    <name type="scientific">Artemia franciscana</name>
    <name type="common">Brine shrimp</name>
    <name type="synonym">Artemia sanfranciscana</name>
    <dbReference type="NCBI Taxonomy" id="6661"/>
    <lineage>
        <taxon>Eukaryota</taxon>
        <taxon>Metazoa</taxon>
        <taxon>Ecdysozoa</taxon>
        <taxon>Arthropoda</taxon>
        <taxon>Crustacea</taxon>
        <taxon>Branchiopoda</taxon>
        <taxon>Anostraca</taxon>
        <taxon>Artemiidae</taxon>
        <taxon>Artemia</taxon>
    </lineage>
</organism>
<evidence type="ECO:0000313" key="1">
    <source>
        <dbReference type="EMBL" id="KAK2701614.1"/>
    </source>
</evidence>
<dbReference type="EMBL" id="JAVRJZ010002947">
    <property type="protein sequence ID" value="KAK2701614.1"/>
    <property type="molecule type" value="Genomic_DNA"/>
</dbReference>
<dbReference type="Proteomes" id="UP001187531">
    <property type="component" value="Unassembled WGS sequence"/>
</dbReference>
<comment type="caution">
    <text evidence="1">The sequence shown here is derived from an EMBL/GenBank/DDBJ whole genome shotgun (WGS) entry which is preliminary data.</text>
</comment>
<proteinExistence type="predicted"/>
<name>A0AA88H1N4_ARTSF</name>
<keyword evidence="2" id="KW-1185">Reference proteome</keyword>
<evidence type="ECO:0008006" key="3">
    <source>
        <dbReference type="Google" id="ProtNLM"/>
    </source>
</evidence>
<protein>
    <recommendedName>
        <fullName evidence="3">Craniofacial development protein 2-like</fullName>
    </recommendedName>
</protein>
<gene>
    <name evidence="1" type="ORF">QYM36_019745</name>
</gene>
<dbReference type="Gene3D" id="3.60.10.10">
    <property type="entry name" value="Endonuclease/exonuclease/phosphatase"/>
    <property type="match status" value="1"/>
</dbReference>